<feature type="transmembrane region" description="Helical" evidence="1">
    <location>
        <begin position="229"/>
        <end position="250"/>
    </location>
</feature>
<keyword evidence="1" id="KW-0472">Membrane</keyword>
<evidence type="ECO:0000313" key="2">
    <source>
        <dbReference type="EMBL" id="NNU15640.1"/>
    </source>
</evidence>
<dbReference type="Proteomes" id="UP000536835">
    <property type="component" value="Unassembled WGS sequence"/>
</dbReference>
<reference evidence="2 3" key="1">
    <citation type="submission" date="2020-05" db="EMBL/GenBank/DDBJ databases">
        <title>Parvularcula mediterraneae sp. nov., isolated from polypropylene straw from shallow seawater of the seashore of Laganas in Zakynthos island, Greece.</title>
        <authorList>
            <person name="Szabo I."/>
            <person name="Al-Omari J."/>
            <person name="Rado J."/>
            <person name="Szerdahelyi G.S."/>
        </authorList>
    </citation>
    <scope>NUCLEOTIDE SEQUENCE [LARGE SCALE GENOMIC DNA]</scope>
    <source>
        <strain evidence="2 3">ZS-1/3</strain>
    </source>
</reference>
<comment type="caution">
    <text evidence="2">The sequence shown here is derived from an EMBL/GenBank/DDBJ whole genome shotgun (WGS) entry which is preliminary data.</text>
</comment>
<dbReference type="EMBL" id="JABFCX010000002">
    <property type="protein sequence ID" value="NNU15640.1"/>
    <property type="molecule type" value="Genomic_DNA"/>
</dbReference>
<dbReference type="RefSeq" id="WP_173197246.1">
    <property type="nucleotide sequence ID" value="NZ_JABFCX010000002.1"/>
</dbReference>
<keyword evidence="1" id="KW-1133">Transmembrane helix</keyword>
<feature type="transmembrane region" description="Helical" evidence="1">
    <location>
        <begin position="74"/>
        <end position="95"/>
    </location>
</feature>
<evidence type="ECO:0000313" key="3">
    <source>
        <dbReference type="Proteomes" id="UP000536835"/>
    </source>
</evidence>
<evidence type="ECO:0000256" key="1">
    <source>
        <dbReference type="SAM" id="Phobius"/>
    </source>
</evidence>
<feature type="transmembrane region" description="Helical" evidence="1">
    <location>
        <begin position="46"/>
        <end position="62"/>
    </location>
</feature>
<feature type="transmembrane region" description="Helical" evidence="1">
    <location>
        <begin position="9"/>
        <end position="26"/>
    </location>
</feature>
<name>A0A7Y3RKG1_9PROT</name>
<accession>A0A7Y3RKG1</accession>
<dbReference type="AlphaFoldDB" id="A0A7Y3RKG1"/>
<feature type="transmembrane region" description="Helical" evidence="1">
    <location>
        <begin position="202"/>
        <end position="222"/>
    </location>
</feature>
<protein>
    <submittedName>
        <fullName evidence="2">Uncharacterized protein</fullName>
    </submittedName>
</protein>
<gene>
    <name evidence="2" type="ORF">HK107_04825</name>
</gene>
<proteinExistence type="predicted"/>
<organism evidence="2 3">
    <name type="scientific">Parvularcula mediterranea</name>
    <dbReference type="NCBI Taxonomy" id="2732508"/>
    <lineage>
        <taxon>Bacteria</taxon>
        <taxon>Pseudomonadati</taxon>
        <taxon>Pseudomonadota</taxon>
        <taxon>Alphaproteobacteria</taxon>
        <taxon>Parvularculales</taxon>
        <taxon>Parvularculaceae</taxon>
        <taxon>Parvularcula</taxon>
    </lineage>
</organism>
<feature type="transmembrane region" description="Helical" evidence="1">
    <location>
        <begin position="115"/>
        <end position="137"/>
    </location>
</feature>
<keyword evidence="1" id="KW-0812">Transmembrane</keyword>
<feature type="transmembrane region" description="Helical" evidence="1">
    <location>
        <begin position="149"/>
        <end position="172"/>
    </location>
</feature>
<sequence>MRELYRRQPVYAVLGFLLLASVPVFMGLEYFDDRLVDGQGNWVKSIKFNTSLGIYLLTLAFFTRWMREEARQSFAFKATVAAVAIAIIFESAWLWSAGAQGIRSHFNFDGGLYTILYPLSGLFAIVLLIGSLTEGLCVLRAQREMPNPVFASSIGWGLLITFLLTIIVAFPLTSPMNDYGGSITGYGKGFFGWRVEGGDLRAAHFFSTHALHFVPAVGFVLSRIIKGDLGAWLVKLVAAAYAVFVIWLMMSTMRGEDLPFFLVSPF</sequence>
<keyword evidence="3" id="KW-1185">Reference proteome</keyword>